<protein>
    <submittedName>
        <fullName evidence="3">PPOX class probable F420-dependent enzyme</fullName>
    </submittedName>
</protein>
<evidence type="ECO:0000313" key="3">
    <source>
        <dbReference type="EMBL" id="MBB5820498.1"/>
    </source>
</evidence>
<name>A0A7W9MHI0_9ACTN</name>
<dbReference type="Proteomes" id="UP000540685">
    <property type="component" value="Unassembled WGS sequence"/>
</dbReference>
<gene>
    <name evidence="3" type="ORF">F4562_003560</name>
</gene>
<dbReference type="GO" id="GO:0005829">
    <property type="term" value="C:cytosol"/>
    <property type="evidence" value="ECO:0007669"/>
    <property type="project" value="TreeGrafter"/>
</dbReference>
<dbReference type="GO" id="GO:0070967">
    <property type="term" value="F:coenzyme F420 binding"/>
    <property type="evidence" value="ECO:0007669"/>
    <property type="project" value="TreeGrafter"/>
</dbReference>
<dbReference type="EMBL" id="JACHMP010000001">
    <property type="protein sequence ID" value="MBB5820498.1"/>
    <property type="molecule type" value="Genomic_DNA"/>
</dbReference>
<dbReference type="Gene3D" id="2.30.110.10">
    <property type="entry name" value="Electron Transport, Fmn-binding Protein, Chain A"/>
    <property type="match status" value="1"/>
</dbReference>
<dbReference type="SUPFAM" id="SSF50475">
    <property type="entry name" value="FMN-binding split barrel"/>
    <property type="match status" value="1"/>
</dbReference>
<feature type="domain" description="Pyridoxamine 5'-phosphate oxidase N-terminal" evidence="2">
    <location>
        <begin position="6"/>
        <end position="133"/>
    </location>
</feature>
<reference evidence="3 4" key="1">
    <citation type="submission" date="2020-08" db="EMBL/GenBank/DDBJ databases">
        <title>Sequencing the genomes of 1000 actinobacteria strains.</title>
        <authorList>
            <person name="Klenk H.-P."/>
        </authorList>
    </citation>
    <scope>NUCLEOTIDE SEQUENCE [LARGE SCALE GENOMIC DNA]</scope>
    <source>
        <strain evidence="3 4">DSM 46887</strain>
    </source>
</reference>
<evidence type="ECO:0000259" key="2">
    <source>
        <dbReference type="Pfam" id="PF01243"/>
    </source>
</evidence>
<dbReference type="NCBIfam" id="TIGR03668">
    <property type="entry name" value="Rv0121_F420"/>
    <property type="match status" value="1"/>
</dbReference>
<dbReference type="GO" id="GO:0016627">
    <property type="term" value="F:oxidoreductase activity, acting on the CH-CH group of donors"/>
    <property type="evidence" value="ECO:0007669"/>
    <property type="project" value="TreeGrafter"/>
</dbReference>
<accession>A0A7W9MHI0</accession>
<keyword evidence="4" id="KW-1185">Reference proteome</keyword>
<dbReference type="PANTHER" id="PTHR35176:SF2">
    <property type="entry name" value="F420H(2)-DEPENDENT REDUCTASE RV1155"/>
    <property type="match status" value="1"/>
</dbReference>
<dbReference type="InterPro" id="IPR052019">
    <property type="entry name" value="F420H2_bilvrd_red/Heme_oxyg"/>
</dbReference>
<dbReference type="Pfam" id="PF01243">
    <property type="entry name" value="PNPOx_N"/>
    <property type="match status" value="1"/>
</dbReference>
<sequence length="138" mass="15473">MNEATAREKFATARSAKLATADRAGVPHIVPIVFALDGNVITFAVDHKPKSTMNLRRLRNIGENDRVCLLVDLYDDDWSRLWWARADGKAEITTDPATRARAITRLSARYDQYRDHPPEGPVVTVTVESWSGWSYGSS</sequence>
<dbReference type="RefSeq" id="WP_184543356.1">
    <property type="nucleotide sequence ID" value="NZ_JACHMP010000001.1"/>
</dbReference>
<evidence type="ECO:0000313" key="4">
    <source>
        <dbReference type="Proteomes" id="UP000540685"/>
    </source>
</evidence>
<comment type="caution">
    <text evidence="3">The sequence shown here is derived from an EMBL/GenBank/DDBJ whole genome shotgun (WGS) entry which is preliminary data.</text>
</comment>
<dbReference type="InterPro" id="IPR019967">
    <property type="entry name" value="F420-dep_enz_PPOX_Rv0121"/>
</dbReference>
<dbReference type="PANTHER" id="PTHR35176">
    <property type="entry name" value="HEME OXYGENASE HI_0854-RELATED"/>
    <property type="match status" value="1"/>
</dbReference>
<organism evidence="3 4">
    <name type="scientific">Streptosporangium becharense</name>
    <dbReference type="NCBI Taxonomy" id="1816182"/>
    <lineage>
        <taxon>Bacteria</taxon>
        <taxon>Bacillati</taxon>
        <taxon>Actinomycetota</taxon>
        <taxon>Actinomycetes</taxon>
        <taxon>Streptosporangiales</taxon>
        <taxon>Streptosporangiaceae</taxon>
        <taxon>Streptosporangium</taxon>
    </lineage>
</organism>
<proteinExistence type="predicted"/>
<keyword evidence="1" id="KW-0560">Oxidoreductase</keyword>
<dbReference type="InterPro" id="IPR012349">
    <property type="entry name" value="Split_barrel_FMN-bd"/>
</dbReference>
<dbReference type="InterPro" id="IPR011576">
    <property type="entry name" value="Pyridox_Oxase_N"/>
</dbReference>
<evidence type="ECO:0000256" key="1">
    <source>
        <dbReference type="ARBA" id="ARBA00023002"/>
    </source>
</evidence>
<dbReference type="AlphaFoldDB" id="A0A7W9MHI0"/>